<dbReference type="SUPFAM" id="SSF53756">
    <property type="entry name" value="UDP-Glycosyltransferase/glycogen phosphorylase"/>
    <property type="match status" value="1"/>
</dbReference>
<dbReference type="EMBL" id="CP036280">
    <property type="protein sequence ID" value="QDU71795.1"/>
    <property type="molecule type" value="Genomic_DNA"/>
</dbReference>
<dbReference type="InterPro" id="IPR028098">
    <property type="entry name" value="Glyco_trans_4-like_N"/>
</dbReference>
<organism evidence="4 5">
    <name type="scientific">Mucisphaera calidilacus</name>
    <dbReference type="NCBI Taxonomy" id="2527982"/>
    <lineage>
        <taxon>Bacteria</taxon>
        <taxon>Pseudomonadati</taxon>
        <taxon>Planctomycetota</taxon>
        <taxon>Phycisphaerae</taxon>
        <taxon>Phycisphaerales</taxon>
        <taxon>Phycisphaeraceae</taxon>
        <taxon>Mucisphaera</taxon>
    </lineage>
</organism>
<dbReference type="Pfam" id="PF00534">
    <property type="entry name" value="Glycos_transf_1"/>
    <property type="match status" value="1"/>
</dbReference>
<keyword evidence="1 4" id="KW-0808">Transferase</keyword>
<dbReference type="PANTHER" id="PTHR46401:SF2">
    <property type="entry name" value="GLYCOSYLTRANSFERASE WBBK-RELATED"/>
    <property type="match status" value="1"/>
</dbReference>
<dbReference type="Pfam" id="PF13439">
    <property type="entry name" value="Glyco_transf_4"/>
    <property type="match status" value="1"/>
</dbReference>
<dbReference type="KEGG" id="mcad:Pan265_16480"/>
<reference evidence="4 5" key="1">
    <citation type="submission" date="2019-02" db="EMBL/GenBank/DDBJ databases">
        <title>Deep-cultivation of Planctomycetes and their phenomic and genomic characterization uncovers novel biology.</title>
        <authorList>
            <person name="Wiegand S."/>
            <person name="Jogler M."/>
            <person name="Boedeker C."/>
            <person name="Pinto D."/>
            <person name="Vollmers J."/>
            <person name="Rivas-Marin E."/>
            <person name="Kohn T."/>
            <person name="Peeters S.H."/>
            <person name="Heuer A."/>
            <person name="Rast P."/>
            <person name="Oberbeckmann S."/>
            <person name="Bunk B."/>
            <person name="Jeske O."/>
            <person name="Meyerdierks A."/>
            <person name="Storesund J.E."/>
            <person name="Kallscheuer N."/>
            <person name="Luecker S."/>
            <person name="Lage O.M."/>
            <person name="Pohl T."/>
            <person name="Merkel B.J."/>
            <person name="Hornburger P."/>
            <person name="Mueller R.-W."/>
            <person name="Bruemmer F."/>
            <person name="Labrenz M."/>
            <person name="Spormann A.M."/>
            <person name="Op den Camp H."/>
            <person name="Overmann J."/>
            <person name="Amann R."/>
            <person name="Jetten M.S.M."/>
            <person name="Mascher T."/>
            <person name="Medema M.H."/>
            <person name="Devos D.P."/>
            <person name="Kaster A.-K."/>
            <person name="Ovreas L."/>
            <person name="Rohde M."/>
            <person name="Galperin M.Y."/>
            <person name="Jogler C."/>
        </authorList>
    </citation>
    <scope>NUCLEOTIDE SEQUENCE [LARGE SCALE GENOMIC DNA]</scope>
    <source>
        <strain evidence="4 5">Pan265</strain>
    </source>
</reference>
<dbReference type="Gene3D" id="3.40.50.2000">
    <property type="entry name" value="Glycogen Phosphorylase B"/>
    <property type="match status" value="2"/>
</dbReference>
<dbReference type="RefSeq" id="WP_145445995.1">
    <property type="nucleotide sequence ID" value="NZ_CP036280.1"/>
</dbReference>
<dbReference type="OrthoDB" id="283384at2"/>
<feature type="domain" description="Glycosyl transferase family 1" evidence="2">
    <location>
        <begin position="206"/>
        <end position="359"/>
    </location>
</feature>
<evidence type="ECO:0000256" key="1">
    <source>
        <dbReference type="ARBA" id="ARBA00022679"/>
    </source>
</evidence>
<evidence type="ECO:0000313" key="5">
    <source>
        <dbReference type="Proteomes" id="UP000320386"/>
    </source>
</evidence>
<dbReference type="EC" id="2.4.1.250" evidence="4"/>
<dbReference type="PANTHER" id="PTHR46401">
    <property type="entry name" value="GLYCOSYLTRANSFERASE WBBK-RELATED"/>
    <property type="match status" value="1"/>
</dbReference>
<dbReference type="GO" id="GO:0102710">
    <property type="term" value="F:D-inositol-3-phosphate glycosyltransferase activity"/>
    <property type="evidence" value="ECO:0007669"/>
    <property type="project" value="UniProtKB-EC"/>
</dbReference>
<dbReference type="Proteomes" id="UP000320386">
    <property type="component" value="Chromosome"/>
</dbReference>
<evidence type="ECO:0000259" key="2">
    <source>
        <dbReference type="Pfam" id="PF00534"/>
    </source>
</evidence>
<dbReference type="CDD" id="cd03809">
    <property type="entry name" value="GT4_MtfB-like"/>
    <property type="match status" value="1"/>
</dbReference>
<feature type="domain" description="Glycosyltransferase subfamily 4-like N-terminal" evidence="3">
    <location>
        <begin position="30"/>
        <end position="181"/>
    </location>
</feature>
<dbReference type="InterPro" id="IPR001296">
    <property type="entry name" value="Glyco_trans_1"/>
</dbReference>
<name>A0A518BXT8_9BACT</name>
<keyword evidence="5" id="KW-1185">Reference proteome</keyword>
<sequence length="393" mass="43822">MSQFPTQLRRVDTPVIGLDARTLSRASLRGIGVSTARLYKRLSEQRPNWRFVFYHQTALPLSDERLEGANITWKRIDVPGDRLDAWTQLRLPWQVLRDKVDLLHCPANWCPLWQPVPTIQTIHDLIPLTSQERPDGEPVVRFRLALQAARKARRVVCPSSYVAEQVAGRVPELGDRVSVIGWGGDRVAGIDPDLSQADLAPAGIGQRFALHMAAADPRKNTRRVLEAWSLLPPAVRSEFTLVLVGATGEFRRSLVRLIDRLGILKSVRLLEPVERLRLESLMRSAEVLVYPSVSEGFGLPIVEAFTRETAVLTSKVTSMPEVAGEAAELVDPRNTMAIRNGLERILTQPQYQRYLVNAGLERVAGMRWDGAAERMACVIEDVLGLGRSLSLAA</sequence>
<gene>
    <name evidence="4" type="primary">mshA_1</name>
    <name evidence="4" type="ORF">Pan265_16480</name>
</gene>
<dbReference type="AlphaFoldDB" id="A0A518BXT8"/>
<accession>A0A518BXT8</accession>
<dbReference type="GO" id="GO:0009103">
    <property type="term" value="P:lipopolysaccharide biosynthetic process"/>
    <property type="evidence" value="ECO:0007669"/>
    <property type="project" value="TreeGrafter"/>
</dbReference>
<evidence type="ECO:0000313" key="4">
    <source>
        <dbReference type="EMBL" id="QDU71795.1"/>
    </source>
</evidence>
<evidence type="ECO:0000259" key="3">
    <source>
        <dbReference type="Pfam" id="PF13439"/>
    </source>
</evidence>
<protein>
    <submittedName>
        <fullName evidence="4">D-inositol 3-phosphate glycosyltransferase</fullName>
        <ecNumber evidence="4">2.4.1.250</ecNumber>
    </submittedName>
</protein>
<keyword evidence="4" id="KW-0328">Glycosyltransferase</keyword>
<proteinExistence type="predicted"/>